<dbReference type="EMBL" id="JABSTQ010010764">
    <property type="protein sequence ID" value="KAG0418116.1"/>
    <property type="molecule type" value="Genomic_DNA"/>
</dbReference>
<organism evidence="1 2">
    <name type="scientific">Ixodes persulcatus</name>
    <name type="common">Taiga tick</name>
    <dbReference type="NCBI Taxonomy" id="34615"/>
    <lineage>
        <taxon>Eukaryota</taxon>
        <taxon>Metazoa</taxon>
        <taxon>Ecdysozoa</taxon>
        <taxon>Arthropoda</taxon>
        <taxon>Chelicerata</taxon>
        <taxon>Arachnida</taxon>
        <taxon>Acari</taxon>
        <taxon>Parasitiformes</taxon>
        <taxon>Ixodida</taxon>
        <taxon>Ixodoidea</taxon>
        <taxon>Ixodidae</taxon>
        <taxon>Ixodinae</taxon>
        <taxon>Ixodes</taxon>
    </lineage>
</organism>
<dbReference type="Proteomes" id="UP000805193">
    <property type="component" value="Unassembled WGS sequence"/>
</dbReference>
<evidence type="ECO:0000313" key="2">
    <source>
        <dbReference type="Proteomes" id="UP000805193"/>
    </source>
</evidence>
<reference evidence="1 2" key="1">
    <citation type="journal article" date="2020" name="Cell">
        <title>Large-Scale Comparative Analyses of Tick Genomes Elucidate Their Genetic Diversity and Vector Capacities.</title>
        <authorList>
            <consortium name="Tick Genome and Microbiome Consortium (TIGMIC)"/>
            <person name="Jia N."/>
            <person name="Wang J."/>
            <person name="Shi W."/>
            <person name="Du L."/>
            <person name="Sun Y."/>
            <person name="Zhan W."/>
            <person name="Jiang J.F."/>
            <person name="Wang Q."/>
            <person name="Zhang B."/>
            <person name="Ji P."/>
            <person name="Bell-Sakyi L."/>
            <person name="Cui X.M."/>
            <person name="Yuan T.T."/>
            <person name="Jiang B.G."/>
            <person name="Yang W.F."/>
            <person name="Lam T.T."/>
            <person name="Chang Q.C."/>
            <person name="Ding S.J."/>
            <person name="Wang X.J."/>
            <person name="Zhu J.G."/>
            <person name="Ruan X.D."/>
            <person name="Zhao L."/>
            <person name="Wei J.T."/>
            <person name="Ye R.Z."/>
            <person name="Que T.C."/>
            <person name="Du C.H."/>
            <person name="Zhou Y.H."/>
            <person name="Cheng J.X."/>
            <person name="Dai P.F."/>
            <person name="Guo W.B."/>
            <person name="Han X.H."/>
            <person name="Huang E.J."/>
            <person name="Li L.F."/>
            <person name="Wei W."/>
            <person name="Gao Y.C."/>
            <person name="Liu J.Z."/>
            <person name="Shao H.Z."/>
            <person name="Wang X."/>
            <person name="Wang C.C."/>
            <person name="Yang T.C."/>
            <person name="Huo Q.B."/>
            <person name="Li W."/>
            <person name="Chen H.Y."/>
            <person name="Chen S.E."/>
            <person name="Zhou L.G."/>
            <person name="Ni X.B."/>
            <person name="Tian J.H."/>
            <person name="Sheng Y."/>
            <person name="Liu T."/>
            <person name="Pan Y.S."/>
            <person name="Xia L.Y."/>
            <person name="Li J."/>
            <person name="Zhao F."/>
            <person name="Cao W.C."/>
        </authorList>
    </citation>
    <scope>NUCLEOTIDE SEQUENCE [LARGE SCALE GENOMIC DNA]</scope>
    <source>
        <strain evidence="1">Iper-2018</strain>
    </source>
</reference>
<name>A0AC60PER1_IXOPE</name>
<gene>
    <name evidence="1" type="ORF">HPB47_005123</name>
</gene>
<keyword evidence="2" id="KW-1185">Reference proteome</keyword>
<evidence type="ECO:0000313" key="1">
    <source>
        <dbReference type="EMBL" id="KAG0418116.1"/>
    </source>
</evidence>
<protein>
    <submittedName>
        <fullName evidence="1">Uncharacterized protein</fullName>
    </submittedName>
</protein>
<proteinExistence type="predicted"/>
<sequence length="175" mass="19851">MEARSGPVTVAIKVEEGALDCKDTEGEHSSDNGSFPMRQQIAHHHQKKKHQCRFCPFSSSRTSGVKDHERTHTGEKPFSCRICYRVFAMKGPVPRVIKVEEKAPGCEDAKGKHSSENDLFTAWQEIVPPHREKKYECRFCPFSCADTTGIKKHEMTHTGEKPFSCRVYHSVCTEV</sequence>
<accession>A0AC60PER1</accession>
<comment type="caution">
    <text evidence="1">The sequence shown here is derived from an EMBL/GenBank/DDBJ whole genome shotgun (WGS) entry which is preliminary data.</text>
</comment>